<dbReference type="AlphaFoldDB" id="A0A0U9HCY3"/>
<dbReference type="OrthoDB" id="9794225at2"/>
<dbReference type="Gene3D" id="1.20.1420.30">
    <property type="entry name" value="NCX, central ion-binding region"/>
    <property type="match status" value="1"/>
</dbReference>
<reference evidence="8" key="1">
    <citation type="submission" date="2015-07" db="EMBL/GenBank/DDBJ databases">
        <title>Draft Genome Sequence of Oceanobacillus picturae Heshi-B3 that Was Isolated from Fermented Rice Bran with Aging Salted Mackerel, Which Was Named Heshiko as Traditional Fermented Seafood in Japan.</title>
        <authorList>
            <person name="Akuzawa S."/>
            <person name="Nakagawa J."/>
            <person name="Kanekatsu T."/>
            <person name="Kanesaki Y."/>
            <person name="Suzuki T."/>
        </authorList>
    </citation>
    <scope>NUCLEOTIDE SEQUENCE [LARGE SCALE GENOMIC DNA]</scope>
    <source>
        <strain evidence="8">Heshi-B3</strain>
    </source>
</reference>
<feature type="transmembrane region" description="Helical" evidence="5">
    <location>
        <begin position="181"/>
        <end position="199"/>
    </location>
</feature>
<keyword evidence="3 5" id="KW-1133">Transmembrane helix</keyword>
<keyword evidence="4 5" id="KW-0472">Membrane</keyword>
<gene>
    <name evidence="7" type="ORF">OPHB3_3672</name>
</gene>
<accession>A0A0U9HCY3</accession>
<evidence type="ECO:0000313" key="8">
    <source>
        <dbReference type="Proteomes" id="UP000052946"/>
    </source>
</evidence>
<dbReference type="InterPro" id="IPR044880">
    <property type="entry name" value="NCX_ion-bd_dom_sf"/>
</dbReference>
<feature type="transmembrane region" description="Helical" evidence="5">
    <location>
        <begin position="240"/>
        <end position="261"/>
    </location>
</feature>
<dbReference type="RefSeq" id="WP_058951256.1">
    <property type="nucleotide sequence ID" value="NZ_BBXV01000058.1"/>
</dbReference>
<evidence type="ECO:0000256" key="2">
    <source>
        <dbReference type="ARBA" id="ARBA00022692"/>
    </source>
</evidence>
<feature type="transmembrane region" description="Helical" evidence="5">
    <location>
        <begin position="75"/>
        <end position="97"/>
    </location>
</feature>
<evidence type="ECO:0000256" key="5">
    <source>
        <dbReference type="SAM" id="Phobius"/>
    </source>
</evidence>
<feature type="transmembrane region" description="Helical" evidence="5">
    <location>
        <begin position="109"/>
        <end position="130"/>
    </location>
</feature>
<evidence type="ECO:0000259" key="6">
    <source>
        <dbReference type="Pfam" id="PF01699"/>
    </source>
</evidence>
<dbReference type="InterPro" id="IPR004481">
    <property type="entry name" value="K/Na/Ca-exchanger"/>
</dbReference>
<dbReference type="GO" id="GO:0005886">
    <property type="term" value="C:plasma membrane"/>
    <property type="evidence" value="ECO:0007669"/>
    <property type="project" value="TreeGrafter"/>
</dbReference>
<dbReference type="GO" id="GO:0005262">
    <property type="term" value="F:calcium channel activity"/>
    <property type="evidence" value="ECO:0007669"/>
    <property type="project" value="TreeGrafter"/>
</dbReference>
<feature type="transmembrane region" description="Helical" evidence="5">
    <location>
        <begin position="44"/>
        <end position="69"/>
    </location>
</feature>
<evidence type="ECO:0000256" key="1">
    <source>
        <dbReference type="ARBA" id="ARBA00004141"/>
    </source>
</evidence>
<dbReference type="Pfam" id="PF01699">
    <property type="entry name" value="Na_Ca_ex"/>
    <property type="match status" value="2"/>
</dbReference>
<feature type="transmembrane region" description="Helical" evidence="5">
    <location>
        <begin position="281"/>
        <end position="299"/>
    </location>
</feature>
<evidence type="ECO:0000256" key="4">
    <source>
        <dbReference type="ARBA" id="ARBA00023136"/>
    </source>
</evidence>
<sequence>MRGVDFIWYLILIFILAASLSAYAATRLSSHADTISKETKLGGVLAGTLLLAVATSLPELTVTISAGIIGNAGIAVGNGLGSILFNFFVLFVLDLHFRSKRLFLDVSDHHIHTGFVALALCLTTVGALAVKNAWSFFNIGFFSVVIVLIYIMGIMIISRKQRSPEEFQNNTEKKNVSVKRAIRQFILFSVLILFTGTALSLSGDALSQNTGMSATAIGSILVALSSSIPDAMSVYMALRLFNVNMAIGTILGSNLFNILVIALADPFYTEGSIWQDSSNELIYMSLIGFILTILTMVIIKRDRTKNSATYALPSVIAVISYVVVVGMVAI</sequence>
<keyword evidence="2 5" id="KW-0812">Transmembrane</keyword>
<organism evidence="7 8">
    <name type="scientific">Oceanobacillus picturae</name>
    <dbReference type="NCBI Taxonomy" id="171693"/>
    <lineage>
        <taxon>Bacteria</taxon>
        <taxon>Bacillati</taxon>
        <taxon>Bacillota</taxon>
        <taxon>Bacilli</taxon>
        <taxon>Bacillales</taxon>
        <taxon>Bacillaceae</taxon>
        <taxon>Oceanobacillus</taxon>
    </lineage>
</organism>
<feature type="transmembrane region" description="Helical" evidence="5">
    <location>
        <begin position="136"/>
        <end position="157"/>
    </location>
</feature>
<dbReference type="PANTHER" id="PTHR10846:SF8">
    <property type="entry name" value="INNER MEMBRANE PROTEIN YRBG"/>
    <property type="match status" value="1"/>
</dbReference>
<dbReference type="Proteomes" id="UP000052946">
    <property type="component" value="Unassembled WGS sequence"/>
</dbReference>
<feature type="domain" description="Sodium/calcium exchanger membrane region" evidence="6">
    <location>
        <begin position="184"/>
        <end position="327"/>
    </location>
</feature>
<reference evidence="7 8" key="2">
    <citation type="journal article" date="2016" name="Genome Announc.">
        <title>Draft Genome Sequence of Oceanobacillus picturae Heshi-B3, Isolated from Fermented Rice Bran in a Traditional Japanese Seafood Dish.</title>
        <authorList>
            <person name="Akuzawa S."/>
            <person name="Nagaoka J."/>
            <person name="Kanekatsu M."/>
            <person name="Kanesaki Y."/>
            <person name="Suzuki T."/>
        </authorList>
    </citation>
    <scope>NUCLEOTIDE SEQUENCE [LARGE SCALE GENOMIC DNA]</scope>
    <source>
        <strain evidence="7 8">Heshi-B3</strain>
    </source>
</reference>
<dbReference type="InterPro" id="IPR004837">
    <property type="entry name" value="NaCa_Exmemb"/>
</dbReference>
<dbReference type="PANTHER" id="PTHR10846">
    <property type="entry name" value="SODIUM/POTASSIUM/CALCIUM EXCHANGER"/>
    <property type="match status" value="1"/>
</dbReference>
<protein>
    <submittedName>
        <fullName evidence="7">Cation transporter</fullName>
    </submittedName>
</protein>
<evidence type="ECO:0000313" key="7">
    <source>
        <dbReference type="EMBL" id="GAQ19689.1"/>
    </source>
</evidence>
<dbReference type="EMBL" id="BBXV01000058">
    <property type="protein sequence ID" value="GAQ19689.1"/>
    <property type="molecule type" value="Genomic_DNA"/>
</dbReference>
<proteinExistence type="predicted"/>
<feature type="transmembrane region" description="Helical" evidence="5">
    <location>
        <begin position="311"/>
        <end position="329"/>
    </location>
</feature>
<name>A0A0U9HCY3_9BACI</name>
<comment type="subcellular location">
    <subcellularLocation>
        <location evidence="1">Membrane</location>
        <topology evidence="1">Multi-pass membrane protein</topology>
    </subcellularLocation>
</comment>
<comment type="caution">
    <text evidence="7">The sequence shown here is derived from an EMBL/GenBank/DDBJ whole genome shotgun (WGS) entry which is preliminary data.</text>
</comment>
<dbReference type="GO" id="GO:0008273">
    <property type="term" value="F:calcium, potassium:sodium antiporter activity"/>
    <property type="evidence" value="ECO:0007669"/>
    <property type="project" value="TreeGrafter"/>
</dbReference>
<evidence type="ECO:0000256" key="3">
    <source>
        <dbReference type="ARBA" id="ARBA00022989"/>
    </source>
</evidence>
<feature type="domain" description="Sodium/calcium exchanger membrane region" evidence="6">
    <location>
        <begin position="10"/>
        <end position="154"/>
    </location>
</feature>
<dbReference type="GO" id="GO:0006874">
    <property type="term" value="P:intracellular calcium ion homeostasis"/>
    <property type="evidence" value="ECO:0007669"/>
    <property type="project" value="TreeGrafter"/>
</dbReference>
<feature type="transmembrane region" description="Helical" evidence="5">
    <location>
        <begin position="6"/>
        <end position="24"/>
    </location>
</feature>